<dbReference type="InterPro" id="IPR040330">
    <property type="entry name" value="LYRM1"/>
</dbReference>
<evidence type="ECO:0000313" key="4">
    <source>
        <dbReference type="Proteomes" id="UP001177023"/>
    </source>
</evidence>
<dbReference type="InterPro" id="IPR008011">
    <property type="entry name" value="Complex1_LYR_dom"/>
</dbReference>
<feature type="domain" description="Complex 1 LYR protein" evidence="2">
    <location>
        <begin position="6"/>
        <end position="69"/>
    </location>
</feature>
<evidence type="ECO:0000313" key="3">
    <source>
        <dbReference type="EMBL" id="CAJ0570056.1"/>
    </source>
</evidence>
<keyword evidence="4" id="KW-1185">Reference proteome</keyword>
<dbReference type="PANTHER" id="PTHR14273:SF0">
    <property type="entry name" value="LYR MOTIF-CONTAINING PROTEIN 1"/>
    <property type="match status" value="1"/>
</dbReference>
<dbReference type="AlphaFoldDB" id="A0AA36FW83"/>
<proteinExistence type="inferred from homology"/>
<reference evidence="3" key="1">
    <citation type="submission" date="2023-06" db="EMBL/GenBank/DDBJ databases">
        <authorList>
            <person name="Delattre M."/>
        </authorList>
    </citation>
    <scope>NUCLEOTIDE SEQUENCE</scope>
    <source>
        <strain evidence="3">AF72</strain>
    </source>
</reference>
<gene>
    <name evidence="3" type="ORF">MSPICULIGERA_LOCUS8509</name>
</gene>
<comment type="caution">
    <text evidence="3">The sequence shown here is derived from an EMBL/GenBank/DDBJ whole genome shotgun (WGS) entry which is preliminary data.</text>
</comment>
<name>A0AA36FW83_9BILA</name>
<evidence type="ECO:0000259" key="2">
    <source>
        <dbReference type="Pfam" id="PF05347"/>
    </source>
</evidence>
<dbReference type="PANTHER" id="PTHR14273">
    <property type="entry name" value="LYR MOTIF-CONTAINING PROTEIN 1"/>
    <property type="match status" value="1"/>
</dbReference>
<evidence type="ECO:0000256" key="1">
    <source>
        <dbReference type="ARBA" id="ARBA00009508"/>
    </source>
</evidence>
<dbReference type="CDD" id="cd20261">
    <property type="entry name" value="Complex1_LYR_LYRM1"/>
    <property type="match status" value="1"/>
</dbReference>
<dbReference type="Proteomes" id="UP001177023">
    <property type="component" value="Unassembled WGS sequence"/>
</dbReference>
<organism evidence="3 4">
    <name type="scientific">Mesorhabditis spiculigera</name>
    <dbReference type="NCBI Taxonomy" id="96644"/>
    <lineage>
        <taxon>Eukaryota</taxon>
        <taxon>Metazoa</taxon>
        <taxon>Ecdysozoa</taxon>
        <taxon>Nematoda</taxon>
        <taxon>Chromadorea</taxon>
        <taxon>Rhabditida</taxon>
        <taxon>Rhabditina</taxon>
        <taxon>Rhabditomorpha</taxon>
        <taxon>Rhabditoidea</taxon>
        <taxon>Rhabditidae</taxon>
        <taxon>Mesorhabditinae</taxon>
        <taxon>Mesorhabditis</taxon>
    </lineage>
</organism>
<protein>
    <recommendedName>
        <fullName evidence="2">Complex 1 LYR protein domain-containing protein</fullName>
    </recommendedName>
</protein>
<accession>A0AA36FW83</accession>
<comment type="similarity">
    <text evidence="1">Belongs to the complex I LYR family.</text>
</comment>
<feature type="non-terminal residue" evidence="3">
    <location>
        <position position="108"/>
    </location>
</feature>
<dbReference type="EMBL" id="CATQJA010002231">
    <property type="protein sequence ID" value="CAJ0570056.1"/>
    <property type="molecule type" value="Genomic_DNA"/>
</dbReference>
<dbReference type="GO" id="GO:0005739">
    <property type="term" value="C:mitochondrion"/>
    <property type="evidence" value="ECO:0007669"/>
    <property type="project" value="TreeGrafter"/>
</dbReference>
<sequence>MQPARRDVLALYKRILRFGQAFESKDPALTAEHRQEILTEAKERFRDNVQLSDVKRIGELMDEGRTRMELARHYGIPTARPVYLAPGTAFKKAKGKEAIYRSRPLHER</sequence>
<dbReference type="Pfam" id="PF05347">
    <property type="entry name" value="Complex1_LYR"/>
    <property type="match status" value="1"/>
</dbReference>
<dbReference type="InterPro" id="IPR045294">
    <property type="entry name" value="Complex1_LYR_LYRM1"/>
</dbReference>